<dbReference type="Proteomes" id="UP000615026">
    <property type="component" value="Unassembled WGS sequence"/>
</dbReference>
<protein>
    <submittedName>
        <fullName evidence="4">EF-hand domain-containing protein</fullName>
    </submittedName>
</protein>
<dbReference type="AlphaFoldDB" id="A0A928WZE5"/>
<evidence type="ECO:0000313" key="4">
    <source>
        <dbReference type="EMBL" id="MBE9065657.1"/>
    </source>
</evidence>
<keyword evidence="1" id="KW-0732">Signal</keyword>
<dbReference type="SUPFAM" id="SSF55816">
    <property type="entry name" value="5'-nucleotidase (syn. UDP-sugar hydrolase), C-terminal domain"/>
    <property type="match status" value="1"/>
</dbReference>
<dbReference type="GO" id="GO:0005509">
    <property type="term" value="F:calcium ion binding"/>
    <property type="evidence" value="ECO:0007669"/>
    <property type="project" value="InterPro"/>
</dbReference>
<dbReference type="InterPro" id="IPR004843">
    <property type="entry name" value="Calcineurin-like_PHP"/>
</dbReference>
<comment type="similarity">
    <text evidence="2">Belongs to the 5'-nucleotidase family.</text>
</comment>
<reference evidence="4" key="1">
    <citation type="submission" date="2020-10" db="EMBL/GenBank/DDBJ databases">
        <authorList>
            <person name="Castelo-Branco R."/>
            <person name="Eusebio N."/>
            <person name="Adriana R."/>
            <person name="Vieira A."/>
            <person name="Brugerolle De Fraissinette N."/>
            <person name="Rezende De Castro R."/>
            <person name="Schneider M.P."/>
            <person name="Vasconcelos V."/>
            <person name="Leao P.N."/>
        </authorList>
    </citation>
    <scope>NUCLEOTIDE SEQUENCE</scope>
    <source>
        <strain evidence="4">LEGE 11479</strain>
    </source>
</reference>
<dbReference type="CDD" id="cd00051">
    <property type="entry name" value="EFh"/>
    <property type="match status" value="1"/>
</dbReference>
<dbReference type="PRINTS" id="PR01607">
    <property type="entry name" value="APYRASEFAMLY"/>
</dbReference>
<dbReference type="InterPro" id="IPR008334">
    <property type="entry name" value="5'-Nucleotdase_C"/>
</dbReference>
<name>A0A928WZE5_LEPEC</name>
<dbReference type="PANTHER" id="PTHR11575:SF48">
    <property type="entry name" value="5'-NUCLEOTIDASE"/>
    <property type="match status" value="1"/>
</dbReference>
<dbReference type="Pfam" id="PF00149">
    <property type="entry name" value="Metallophos"/>
    <property type="match status" value="1"/>
</dbReference>
<dbReference type="InterPro" id="IPR029052">
    <property type="entry name" value="Metallo-depent_PP-like"/>
</dbReference>
<dbReference type="GO" id="GO:0016787">
    <property type="term" value="F:hydrolase activity"/>
    <property type="evidence" value="ECO:0007669"/>
    <property type="project" value="UniProtKB-KW"/>
</dbReference>
<dbReference type="InterPro" id="IPR006179">
    <property type="entry name" value="5_nucleotidase/apyrase"/>
</dbReference>
<dbReference type="Gene3D" id="1.10.238.10">
    <property type="entry name" value="EF-hand"/>
    <property type="match status" value="1"/>
</dbReference>
<dbReference type="RefSeq" id="WP_193990787.1">
    <property type="nucleotide sequence ID" value="NZ_JADEXP010000014.1"/>
</dbReference>
<dbReference type="PANTHER" id="PTHR11575">
    <property type="entry name" value="5'-NUCLEOTIDASE-RELATED"/>
    <property type="match status" value="1"/>
</dbReference>
<keyword evidence="2" id="KW-0378">Hydrolase</keyword>
<gene>
    <name evidence="4" type="ORF">IQ260_03215</name>
</gene>
<dbReference type="Pfam" id="PF02872">
    <property type="entry name" value="5_nucleotid_C"/>
    <property type="match status" value="1"/>
</dbReference>
<dbReference type="SMART" id="SM00054">
    <property type="entry name" value="EFh"/>
    <property type="match status" value="2"/>
</dbReference>
<dbReference type="EMBL" id="JADEXP010000014">
    <property type="protein sequence ID" value="MBE9065657.1"/>
    <property type="molecule type" value="Genomic_DNA"/>
</dbReference>
<organism evidence="4 5">
    <name type="scientific">Leptolyngbya cf. ectocarpi LEGE 11479</name>
    <dbReference type="NCBI Taxonomy" id="1828722"/>
    <lineage>
        <taxon>Bacteria</taxon>
        <taxon>Bacillati</taxon>
        <taxon>Cyanobacteriota</taxon>
        <taxon>Cyanophyceae</taxon>
        <taxon>Leptolyngbyales</taxon>
        <taxon>Leptolyngbyaceae</taxon>
        <taxon>Leptolyngbya group</taxon>
        <taxon>Leptolyngbya</taxon>
    </lineage>
</organism>
<dbReference type="PROSITE" id="PS00018">
    <property type="entry name" value="EF_HAND_1"/>
    <property type="match status" value="2"/>
</dbReference>
<dbReference type="InterPro" id="IPR011992">
    <property type="entry name" value="EF-hand-dom_pair"/>
</dbReference>
<comment type="caution">
    <text evidence="4">The sequence shown here is derived from an EMBL/GenBank/DDBJ whole genome shotgun (WGS) entry which is preliminary data.</text>
</comment>
<dbReference type="InterPro" id="IPR036907">
    <property type="entry name" value="5'-Nucleotdase_C_sf"/>
</dbReference>
<dbReference type="Gene3D" id="3.60.21.10">
    <property type="match status" value="1"/>
</dbReference>
<feature type="domain" description="EF-hand" evidence="3">
    <location>
        <begin position="536"/>
        <end position="566"/>
    </location>
</feature>
<keyword evidence="2" id="KW-0547">Nucleotide-binding</keyword>
<accession>A0A928WZE5</accession>
<dbReference type="SUPFAM" id="SSF56300">
    <property type="entry name" value="Metallo-dependent phosphatases"/>
    <property type="match status" value="1"/>
</dbReference>
<evidence type="ECO:0000313" key="5">
    <source>
        <dbReference type="Proteomes" id="UP000615026"/>
    </source>
</evidence>
<evidence type="ECO:0000256" key="2">
    <source>
        <dbReference type="RuleBase" id="RU362119"/>
    </source>
</evidence>
<dbReference type="GO" id="GO:0009166">
    <property type="term" value="P:nucleotide catabolic process"/>
    <property type="evidence" value="ECO:0007669"/>
    <property type="project" value="InterPro"/>
</dbReference>
<proteinExistence type="inferred from homology"/>
<dbReference type="InterPro" id="IPR002048">
    <property type="entry name" value="EF_hand_dom"/>
</dbReference>
<keyword evidence="5" id="KW-1185">Reference proteome</keyword>
<dbReference type="SUPFAM" id="SSF47473">
    <property type="entry name" value="EF-hand"/>
    <property type="match status" value="1"/>
</dbReference>
<dbReference type="InterPro" id="IPR018247">
    <property type="entry name" value="EF_Hand_1_Ca_BS"/>
</dbReference>
<dbReference type="Gene3D" id="3.90.780.10">
    <property type="entry name" value="5'-Nucleotidase, C-terminal domain"/>
    <property type="match status" value="1"/>
</dbReference>
<dbReference type="Pfam" id="PF13499">
    <property type="entry name" value="EF-hand_7"/>
    <property type="match status" value="1"/>
</dbReference>
<feature type="domain" description="EF-hand" evidence="3">
    <location>
        <begin position="500"/>
        <end position="535"/>
    </location>
</feature>
<sequence length="566" mass="62682">MTIASPPDRPLSLYLPRPRNAIGPYLRIASINDVYDITSYPYVETVIQALKQTAENAVVIATLSGDFLSPCLISSLDGGKAMLDILKVVNIDYLCFGNHEFDIRLDILRERFKSYTGKCLNGNISNLSITDASGQLLPKYDVVEVGRHRVAFSGFCTNNTDSFRPGSDLILQPIFEALQATWSKCEADLIIPLTHQTIGEDRELADQIDDDDQLRGLVPVILGGHEHEIFIEEISQSLIVKAGSDATNVVIVDIWWDIDDQMHTAVHLLPASHFEADPNARMFVEITQRLLGSLMDVEIFEVKAAMSSKRTRFQPEKVASTLCSYIKKSSPGMDLVMLQGGCVRGDRNYAAGSSFTYGDLLEEIPFDTEIAVIQVPGYVLQTAITLTRSTPDREVSSFLHADLDVEIEDHPSHKIVSINHSPFDAQKIYSLGIYQFLLTGMNEIKPLLDYVNANGGAPTIEQCLPAKNLILESCMKDAWRTLVNFEQWDTNNDGQISKAELEEAVKQAFVSLDHNQDGYVSPIELQTALVERTGRAQKGLISMMFKTLDTDGDGQVSMAELASLAI</sequence>
<dbReference type="GO" id="GO:0000166">
    <property type="term" value="F:nucleotide binding"/>
    <property type="evidence" value="ECO:0007669"/>
    <property type="project" value="UniProtKB-KW"/>
</dbReference>
<evidence type="ECO:0000256" key="1">
    <source>
        <dbReference type="ARBA" id="ARBA00022729"/>
    </source>
</evidence>
<dbReference type="PROSITE" id="PS50222">
    <property type="entry name" value="EF_HAND_2"/>
    <property type="match status" value="2"/>
</dbReference>
<evidence type="ECO:0000259" key="3">
    <source>
        <dbReference type="PROSITE" id="PS50222"/>
    </source>
</evidence>